<dbReference type="Gene3D" id="3.40.390.10">
    <property type="entry name" value="Collagenase (Catalytic Domain)"/>
    <property type="match status" value="1"/>
</dbReference>
<protein>
    <submittedName>
        <fullName evidence="4">M12 family metallo-peptidase</fullName>
    </submittedName>
</protein>
<organism evidence="4 5">
    <name type="scientific">Chryseobacterium formosus</name>
    <dbReference type="NCBI Taxonomy" id="1537363"/>
    <lineage>
        <taxon>Bacteria</taxon>
        <taxon>Pseudomonadati</taxon>
        <taxon>Bacteroidota</taxon>
        <taxon>Flavobacteriia</taxon>
        <taxon>Flavobacteriales</taxon>
        <taxon>Weeksellaceae</taxon>
        <taxon>Chryseobacterium group</taxon>
        <taxon>Chryseobacterium</taxon>
    </lineage>
</organism>
<gene>
    <name evidence="4" type="ORF">OF897_20210</name>
</gene>
<dbReference type="Pfam" id="PF13688">
    <property type="entry name" value="Reprolysin_5"/>
    <property type="match status" value="1"/>
</dbReference>
<dbReference type="InterPro" id="IPR026444">
    <property type="entry name" value="Secre_tail"/>
</dbReference>
<keyword evidence="1 2" id="KW-0732">Signal</keyword>
<evidence type="ECO:0000259" key="3">
    <source>
        <dbReference type="Pfam" id="PF18962"/>
    </source>
</evidence>
<sequence>MKIKITFIMLFCSIVIFAQNRVFQNTISENNLNEQQKLDKTLSATYLLTKYYAQSSFNLKSDFEVVLPSNRIIKAKFSKSFLYSNKAESSVFIIENEPKSELVLSKAGNAITGMYTSILGEKVIFHQLENNLFAVSTVSESALISRDSAADFVLNDSSISQKVNSNVCLQTTAVCPATTIDVLIVYTSAARTAWGGVSQSNSFAATSITSFNTALINSGIPNTTINLVYSGEISYTESGNISTDLSRFRTANDGFLDDVQTLRTTYGADLCALVTATPTNTCGLGYLNTNPTNYSANNAFTVTLFNCVVSNYSLAHEMGHNMGLNHDWYVSTSTSPCENHHGYSNQTAVNLGTSSVASQRWRTIMAYNDECVASGISCSRINRWANPAVNYNSEPTGIAIGNPNPSNEAFGFARFACVVSQFMPTSNLGTVEIKNTEVKDFTVFPNPAKDEINIWIKNDEIYTFKVINVLGQIVLTSDKKTINLRGIPSGEYFLSVYTDKNSFVGSKKFIIK</sequence>
<comment type="caution">
    <text evidence="4">The sequence shown here is derived from an EMBL/GenBank/DDBJ whole genome shotgun (WGS) entry which is preliminary data.</text>
</comment>
<dbReference type="Proteomes" id="UP001073122">
    <property type="component" value="Unassembled WGS sequence"/>
</dbReference>
<feature type="domain" description="Secretion system C-terminal sorting" evidence="3">
    <location>
        <begin position="443"/>
        <end position="511"/>
    </location>
</feature>
<dbReference type="InterPro" id="IPR024079">
    <property type="entry name" value="MetalloPept_cat_dom_sf"/>
</dbReference>
<evidence type="ECO:0000313" key="4">
    <source>
        <dbReference type="EMBL" id="MCX8526244.1"/>
    </source>
</evidence>
<accession>A0ABT3XX63</accession>
<dbReference type="SUPFAM" id="SSF55486">
    <property type="entry name" value="Metalloproteases ('zincins'), catalytic domain"/>
    <property type="match status" value="1"/>
</dbReference>
<keyword evidence="5" id="KW-1185">Reference proteome</keyword>
<name>A0ABT3XX63_9FLAO</name>
<evidence type="ECO:0000256" key="2">
    <source>
        <dbReference type="SAM" id="SignalP"/>
    </source>
</evidence>
<dbReference type="NCBIfam" id="TIGR04183">
    <property type="entry name" value="Por_Secre_tail"/>
    <property type="match status" value="1"/>
</dbReference>
<feature type="signal peptide" evidence="2">
    <location>
        <begin position="1"/>
        <end position="18"/>
    </location>
</feature>
<dbReference type="EMBL" id="JAOVZW010000031">
    <property type="protein sequence ID" value="MCX8526244.1"/>
    <property type="molecule type" value="Genomic_DNA"/>
</dbReference>
<reference evidence="4" key="1">
    <citation type="submission" date="2022-10" db="EMBL/GenBank/DDBJ databases">
        <title>Chryseobacterium sp. nov., a novel bacterial species.</title>
        <authorList>
            <person name="Cao Y."/>
        </authorList>
    </citation>
    <scope>NUCLEOTIDE SEQUENCE</scope>
    <source>
        <strain evidence="4">CCTCC AB2015118</strain>
    </source>
</reference>
<evidence type="ECO:0000313" key="5">
    <source>
        <dbReference type="Proteomes" id="UP001073122"/>
    </source>
</evidence>
<feature type="chain" id="PRO_5047176293" evidence="2">
    <location>
        <begin position="19"/>
        <end position="512"/>
    </location>
</feature>
<dbReference type="Pfam" id="PF18962">
    <property type="entry name" value="Por_Secre_tail"/>
    <property type="match status" value="1"/>
</dbReference>
<proteinExistence type="predicted"/>
<dbReference type="RefSeq" id="WP_267267476.1">
    <property type="nucleotide sequence ID" value="NZ_JAOVZW010000031.1"/>
</dbReference>
<evidence type="ECO:0000256" key="1">
    <source>
        <dbReference type="ARBA" id="ARBA00022729"/>
    </source>
</evidence>